<comment type="subcellular location">
    <subcellularLocation>
        <location evidence="1">Golgi apparatus membrane</location>
        <topology evidence="1">Single-pass type II membrane protein</topology>
    </subcellularLocation>
</comment>
<evidence type="ECO:0000256" key="8">
    <source>
        <dbReference type="ARBA" id="ARBA00023136"/>
    </source>
</evidence>
<protein>
    <submittedName>
        <fullName evidence="11">Galactose-3-O-sulfotransferase 3</fullName>
    </submittedName>
</protein>
<evidence type="ECO:0000256" key="5">
    <source>
        <dbReference type="ARBA" id="ARBA00022968"/>
    </source>
</evidence>
<name>A0AAV4EP05_9GAST</name>
<dbReference type="GO" id="GO:0001733">
    <property type="term" value="F:galactosylceramide sulfotransferase activity"/>
    <property type="evidence" value="ECO:0007669"/>
    <property type="project" value="InterPro"/>
</dbReference>
<dbReference type="GO" id="GO:0009247">
    <property type="term" value="P:glycolipid biosynthetic process"/>
    <property type="evidence" value="ECO:0007669"/>
    <property type="project" value="InterPro"/>
</dbReference>
<evidence type="ECO:0000313" key="11">
    <source>
        <dbReference type="EMBL" id="GFR62639.1"/>
    </source>
</evidence>
<dbReference type="GO" id="GO:0000139">
    <property type="term" value="C:Golgi membrane"/>
    <property type="evidence" value="ECO:0007669"/>
    <property type="project" value="UniProtKB-SubCell"/>
</dbReference>
<dbReference type="Pfam" id="PF06990">
    <property type="entry name" value="Gal-3-0_sulfotr"/>
    <property type="match status" value="1"/>
</dbReference>
<dbReference type="InterPro" id="IPR027417">
    <property type="entry name" value="P-loop_NTPase"/>
</dbReference>
<comment type="caution">
    <text evidence="11">The sequence shown here is derived from an EMBL/GenBank/DDBJ whole genome shotgun (WGS) entry which is preliminary data.</text>
</comment>
<organism evidence="11 12">
    <name type="scientific">Elysia marginata</name>
    <dbReference type="NCBI Taxonomy" id="1093978"/>
    <lineage>
        <taxon>Eukaryota</taxon>
        <taxon>Metazoa</taxon>
        <taxon>Spiralia</taxon>
        <taxon>Lophotrochozoa</taxon>
        <taxon>Mollusca</taxon>
        <taxon>Gastropoda</taxon>
        <taxon>Heterobranchia</taxon>
        <taxon>Euthyneura</taxon>
        <taxon>Panpulmonata</taxon>
        <taxon>Sacoglossa</taxon>
        <taxon>Placobranchoidea</taxon>
        <taxon>Plakobranchidae</taxon>
        <taxon>Elysia</taxon>
    </lineage>
</organism>
<keyword evidence="12" id="KW-1185">Reference proteome</keyword>
<feature type="transmembrane region" description="Helical" evidence="10">
    <location>
        <begin position="16"/>
        <end position="37"/>
    </location>
</feature>
<dbReference type="Gene3D" id="3.40.50.300">
    <property type="entry name" value="P-loop containing nucleotide triphosphate hydrolases"/>
    <property type="match status" value="1"/>
</dbReference>
<evidence type="ECO:0000256" key="10">
    <source>
        <dbReference type="SAM" id="Phobius"/>
    </source>
</evidence>
<evidence type="ECO:0000256" key="3">
    <source>
        <dbReference type="ARBA" id="ARBA00022679"/>
    </source>
</evidence>
<dbReference type="EMBL" id="BMAT01007350">
    <property type="protein sequence ID" value="GFR62639.1"/>
    <property type="molecule type" value="Genomic_DNA"/>
</dbReference>
<reference evidence="11 12" key="1">
    <citation type="journal article" date="2021" name="Elife">
        <title>Chloroplast acquisition without the gene transfer in kleptoplastic sea slugs, Plakobranchus ocellatus.</title>
        <authorList>
            <person name="Maeda T."/>
            <person name="Takahashi S."/>
            <person name="Yoshida T."/>
            <person name="Shimamura S."/>
            <person name="Takaki Y."/>
            <person name="Nagai Y."/>
            <person name="Toyoda A."/>
            <person name="Suzuki Y."/>
            <person name="Arimoto A."/>
            <person name="Ishii H."/>
            <person name="Satoh N."/>
            <person name="Nishiyama T."/>
            <person name="Hasebe M."/>
            <person name="Maruyama T."/>
            <person name="Minagawa J."/>
            <person name="Obokata J."/>
            <person name="Shigenobu S."/>
        </authorList>
    </citation>
    <scope>NUCLEOTIDE SEQUENCE [LARGE SCALE GENOMIC DNA]</scope>
</reference>
<dbReference type="PANTHER" id="PTHR14647">
    <property type="entry name" value="GALACTOSE-3-O-SULFOTRANSFERASE"/>
    <property type="match status" value="1"/>
</dbReference>
<evidence type="ECO:0000256" key="9">
    <source>
        <dbReference type="ARBA" id="ARBA00023180"/>
    </source>
</evidence>
<dbReference type="Proteomes" id="UP000762676">
    <property type="component" value="Unassembled WGS sequence"/>
</dbReference>
<evidence type="ECO:0000313" key="12">
    <source>
        <dbReference type="Proteomes" id="UP000762676"/>
    </source>
</evidence>
<keyword evidence="8 10" id="KW-0472">Membrane</keyword>
<evidence type="ECO:0000256" key="2">
    <source>
        <dbReference type="ARBA" id="ARBA00008124"/>
    </source>
</evidence>
<keyword evidence="9" id="KW-0325">Glycoprotein</keyword>
<gene>
    <name evidence="11" type="ORF">ElyMa_003586400</name>
</gene>
<evidence type="ECO:0000256" key="7">
    <source>
        <dbReference type="ARBA" id="ARBA00023034"/>
    </source>
</evidence>
<keyword evidence="7" id="KW-0333">Golgi apparatus</keyword>
<dbReference type="InterPro" id="IPR009729">
    <property type="entry name" value="Gal-3-0_sulfotransfrase"/>
</dbReference>
<keyword evidence="4 10" id="KW-0812">Transmembrane</keyword>
<dbReference type="PANTHER" id="PTHR14647:SF87">
    <property type="entry name" value="PUTATIVE-RELATED"/>
    <property type="match status" value="1"/>
</dbReference>
<keyword evidence="5" id="KW-0735">Signal-anchor</keyword>
<evidence type="ECO:0000256" key="4">
    <source>
        <dbReference type="ARBA" id="ARBA00022692"/>
    </source>
</evidence>
<evidence type="ECO:0000256" key="6">
    <source>
        <dbReference type="ARBA" id="ARBA00022989"/>
    </source>
</evidence>
<proteinExistence type="inferred from homology"/>
<evidence type="ECO:0000256" key="1">
    <source>
        <dbReference type="ARBA" id="ARBA00004323"/>
    </source>
</evidence>
<keyword evidence="3" id="KW-0808">Transferase</keyword>
<accession>A0AAV4EP05</accession>
<keyword evidence="6 10" id="KW-1133">Transmembrane helix</keyword>
<dbReference type="AlphaFoldDB" id="A0AAV4EP05"/>
<sequence>MLHRSWTCKYKRNHKILLVAIILFPLLVYVCLLWYMMHRLLLPSGPSHISLPSPYSSGTGNNSIYEEGHSHIQPNHHDEMCRERRNLVFLKGMKCATNTLTGMFSRFAFKRNLSVALPKGNLIYHNWPYPMTWRDVRPTGRGEYNMLLHHAIYTPSVMHALMPADTVYVSIVRQPFSHLQSVFRYFKVAEIAGIFGPEEKQLVEYFSDAERYERAYTSPNSTKRWCIPNGFSVTRNLMSHCHGIPLGFPAGTRDVSHDAAAIDAFIRQLGRSFELVMIVEHLYESVILLRRLMCWEFKDIVFVTSNVTPSLNKEHSAKGYPRHIIEFHKRWSHVDYLLYDYFNTTLWNHISRHGSEFHREVKAFKTVQNRIEKYCLTVYDHSSSEKFPDHTAASSKWNRKFNISANDCWALGPDPYKLMVKMKQQSDLLDKPFLQEDAKMADSREYKGLC</sequence>
<comment type="similarity">
    <text evidence="2">Belongs to the galactose-3-O-sulfotransferase family.</text>
</comment>